<feature type="signal peptide" evidence="2">
    <location>
        <begin position="1"/>
        <end position="23"/>
    </location>
</feature>
<feature type="chain" id="PRO_5045723048" evidence="2">
    <location>
        <begin position="24"/>
        <end position="192"/>
    </location>
</feature>
<comment type="caution">
    <text evidence="3">The sequence shown here is derived from an EMBL/GenBank/DDBJ whole genome shotgun (WGS) entry which is preliminary data.</text>
</comment>
<evidence type="ECO:0000256" key="2">
    <source>
        <dbReference type="SAM" id="SignalP"/>
    </source>
</evidence>
<evidence type="ECO:0000313" key="4">
    <source>
        <dbReference type="Proteomes" id="UP000766336"/>
    </source>
</evidence>
<name>A0ABS5Q7Q2_9PROT</name>
<protein>
    <submittedName>
        <fullName evidence="3">Uncharacterized protein</fullName>
    </submittedName>
</protein>
<dbReference type="RefSeq" id="WP_213668316.1">
    <property type="nucleotide sequence ID" value="NZ_JAHCDA010000001.1"/>
</dbReference>
<keyword evidence="2" id="KW-0732">Signal</keyword>
<reference evidence="3 4" key="1">
    <citation type="submission" date="2021-05" db="EMBL/GenBank/DDBJ databases">
        <title>Roseococcus sp. XZZS9, whole genome shotgun sequencing project.</title>
        <authorList>
            <person name="Zhao G."/>
            <person name="Shen L."/>
        </authorList>
    </citation>
    <scope>NUCLEOTIDE SEQUENCE [LARGE SCALE GENOMIC DNA]</scope>
    <source>
        <strain evidence="3 4">XZZS9</strain>
    </source>
</reference>
<evidence type="ECO:0000256" key="1">
    <source>
        <dbReference type="SAM" id="MobiDB-lite"/>
    </source>
</evidence>
<keyword evidence="4" id="KW-1185">Reference proteome</keyword>
<feature type="region of interest" description="Disordered" evidence="1">
    <location>
        <begin position="151"/>
        <end position="192"/>
    </location>
</feature>
<proteinExistence type="predicted"/>
<dbReference type="Proteomes" id="UP000766336">
    <property type="component" value="Unassembled WGS sequence"/>
</dbReference>
<dbReference type="EMBL" id="JAHCDA010000001">
    <property type="protein sequence ID" value="MBS7809635.1"/>
    <property type="molecule type" value="Genomic_DNA"/>
</dbReference>
<feature type="compositionally biased region" description="Polar residues" evidence="1">
    <location>
        <begin position="181"/>
        <end position="192"/>
    </location>
</feature>
<organism evidence="3 4">
    <name type="scientific">Roseococcus pinisoli</name>
    <dbReference type="NCBI Taxonomy" id="2835040"/>
    <lineage>
        <taxon>Bacteria</taxon>
        <taxon>Pseudomonadati</taxon>
        <taxon>Pseudomonadota</taxon>
        <taxon>Alphaproteobacteria</taxon>
        <taxon>Acetobacterales</taxon>
        <taxon>Roseomonadaceae</taxon>
        <taxon>Roseococcus</taxon>
    </lineage>
</organism>
<gene>
    <name evidence="3" type="ORF">KHU32_01715</name>
</gene>
<sequence>MTPSRKVMAGLVAVMLTPSVAFAQRAPAAACLQPVEKTAFDIRALQSQLMVVALTCGQQDDYNAFVTRHQSDLASAFRNVAGHFRRTAGAQHQRQLDQYITNLANGQSQVGIARGSFFCREQTPLFQQAIAASSPAQLAEISVARSIPQAITTPACPERPATTQARTNNRREHTPAAQPRRTASSTPASATR</sequence>
<evidence type="ECO:0000313" key="3">
    <source>
        <dbReference type="EMBL" id="MBS7809635.1"/>
    </source>
</evidence>
<accession>A0ABS5Q7Q2</accession>